<dbReference type="GeneID" id="72463027"/>
<dbReference type="OrthoDB" id="9798540at2"/>
<dbReference type="RefSeq" id="WP_006873741.1">
    <property type="nucleotide sequence ID" value="NZ_CABIWA010000006.1"/>
</dbReference>
<evidence type="ECO:0000313" key="10">
    <source>
        <dbReference type="Proteomes" id="UP000095765"/>
    </source>
</evidence>
<proteinExistence type="inferred from homology"/>
<evidence type="ECO:0000256" key="6">
    <source>
        <dbReference type="RuleBase" id="RU003943"/>
    </source>
</evidence>
<dbReference type="InterPro" id="IPR001626">
    <property type="entry name" value="ABC_TroCD"/>
</dbReference>
<feature type="transmembrane region" description="Helical" evidence="7">
    <location>
        <begin position="176"/>
        <end position="193"/>
    </location>
</feature>
<name>A0A174MKM4_9FIRM</name>
<evidence type="ECO:0000256" key="4">
    <source>
        <dbReference type="ARBA" id="ARBA00022989"/>
    </source>
</evidence>
<evidence type="ECO:0000313" key="11">
    <source>
        <dbReference type="Proteomes" id="UP000260828"/>
    </source>
</evidence>
<feature type="transmembrane region" description="Helical" evidence="7">
    <location>
        <begin position="93"/>
        <end position="116"/>
    </location>
</feature>
<sequence>MLDLLRDLFSYSFMLRAVIVGVLVSLCAALLGVSLVLKRYSMIGDGLSHVGFGALSVAVAAGAAPLAVSVPVVVAAAFLLLRISESSAIRGDSAIALISSASLAAGVIVTSLTTGMNVDVYGYLFGSILAMSEGDVLLSIVLSVIVICLFVLFYNKIFAITFDESFARATGTNTRFYSMLIALLTALTIVVGMRVMGAMLISSLIIFPALTSMRVCRSFRGVVLVSAVVSVVCFFFGMLASFVWSTPAGASVVAVNVVAFGLFGLFSLFSRFFEKKLGKKL</sequence>
<feature type="transmembrane region" description="Helical" evidence="7">
    <location>
        <begin position="250"/>
        <end position="273"/>
    </location>
</feature>
<dbReference type="PANTHER" id="PTHR30477">
    <property type="entry name" value="ABC-TRANSPORTER METAL-BINDING PROTEIN"/>
    <property type="match status" value="1"/>
</dbReference>
<evidence type="ECO:0000256" key="3">
    <source>
        <dbReference type="ARBA" id="ARBA00022692"/>
    </source>
</evidence>
<feature type="transmembrane region" description="Helical" evidence="7">
    <location>
        <begin position="199"/>
        <end position="216"/>
    </location>
</feature>
<organism evidence="8 10">
    <name type="scientific">Anaerotruncus colihominis</name>
    <dbReference type="NCBI Taxonomy" id="169435"/>
    <lineage>
        <taxon>Bacteria</taxon>
        <taxon>Bacillati</taxon>
        <taxon>Bacillota</taxon>
        <taxon>Clostridia</taxon>
        <taxon>Eubacteriales</taxon>
        <taxon>Oscillospiraceae</taxon>
        <taxon>Anaerotruncus</taxon>
    </lineage>
</organism>
<comment type="similarity">
    <text evidence="2 6">Belongs to the ABC-3 integral membrane protein family.</text>
</comment>
<gene>
    <name evidence="8" type="primary">znuB_1</name>
    <name evidence="9" type="ORF">DXC40_08265</name>
    <name evidence="8" type="ORF">ERS852551_00529</name>
</gene>
<dbReference type="EMBL" id="CZBE01000003">
    <property type="protein sequence ID" value="CUP35307.1"/>
    <property type="molecule type" value="Genomic_DNA"/>
</dbReference>
<dbReference type="InterPro" id="IPR001734">
    <property type="entry name" value="Na/solute_symporter"/>
</dbReference>
<dbReference type="PROSITE" id="PS50283">
    <property type="entry name" value="NA_SOLUT_SYMP_3"/>
    <property type="match status" value="1"/>
</dbReference>
<dbReference type="PANTHER" id="PTHR30477:SF0">
    <property type="entry name" value="METAL TRANSPORT SYSTEM MEMBRANE PROTEIN TM_0125-RELATED"/>
    <property type="match status" value="1"/>
</dbReference>
<accession>A0A174MKM4</accession>
<evidence type="ECO:0000256" key="1">
    <source>
        <dbReference type="ARBA" id="ARBA00004141"/>
    </source>
</evidence>
<dbReference type="GO" id="GO:0022857">
    <property type="term" value="F:transmembrane transporter activity"/>
    <property type="evidence" value="ECO:0007669"/>
    <property type="project" value="InterPro"/>
</dbReference>
<feature type="transmembrane region" description="Helical" evidence="7">
    <location>
        <begin position="57"/>
        <end position="81"/>
    </location>
</feature>
<dbReference type="SUPFAM" id="SSF81345">
    <property type="entry name" value="ABC transporter involved in vitamin B12 uptake, BtuC"/>
    <property type="match status" value="1"/>
</dbReference>
<keyword evidence="5 7" id="KW-0472">Membrane</keyword>
<dbReference type="Pfam" id="PF00950">
    <property type="entry name" value="ABC-3"/>
    <property type="match status" value="1"/>
</dbReference>
<protein>
    <submittedName>
        <fullName evidence="8">High-affinity zinc uptake system membrane protein znuB</fullName>
    </submittedName>
    <submittedName>
        <fullName evidence="9">Metal ABC transporter permease</fullName>
    </submittedName>
</protein>
<comment type="subcellular location">
    <subcellularLocation>
        <location evidence="6">Cell membrane</location>
        <topology evidence="6">Multi-pass membrane protein</topology>
    </subcellularLocation>
    <subcellularLocation>
        <location evidence="1">Membrane</location>
        <topology evidence="1">Multi-pass membrane protein</topology>
    </subcellularLocation>
</comment>
<feature type="transmembrane region" description="Helical" evidence="7">
    <location>
        <begin position="136"/>
        <end position="155"/>
    </location>
</feature>
<dbReference type="GO" id="GO:0043190">
    <property type="term" value="C:ATP-binding cassette (ABC) transporter complex"/>
    <property type="evidence" value="ECO:0007669"/>
    <property type="project" value="InterPro"/>
</dbReference>
<feature type="transmembrane region" description="Helical" evidence="7">
    <location>
        <begin position="223"/>
        <end position="244"/>
    </location>
</feature>
<dbReference type="Gene3D" id="1.10.3470.10">
    <property type="entry name" value="ABC transporter involved in vitamin B12 uptake, BtuC"/>
    <property type="match status" value="1"/>
</dbReference>
<dbReference type="EMBL" id="QVME01000003">
    <property type="protein sequence ID" value="RGE68323.1"/>
    <property type="molecule type" value="Genomic_DNA"/>
</dbReference>
<evidence type="ECO:0000313" key="9">
    <source>
        <dbReference type="EMBL" id="RGE68323.1"/>
    </source>
</evidence>
<keyword evidence="4 7" id="KW-1133">Transmembrane helix</keyword>
<keyword evidence="3 6" id="KW-0812">Transmembrane</keyword>
<dbReference type="Proteomes" id="UP000095765">
    <property type="component" value="Unassembled WGS sequence"/>
</dbReference>
<dbReference type="AlphaFoldDB" id="A0A174MKM4"/>
<evidence type="ECO:0000256" key="5">
    <source>
        <dbReference type="ARBA" id="ARBA00023136"/>
    </source>
</evidence>
<dbReference type="InterPro" id="IPR037294">
    <property type="entry name" value="ABC_BtuC-like"/>
</dbReference>
<dbReference type="Proteomes" id="UP000260828">
    <property type="component" value="Unassembled WGS sequence"/>
</dbReference>
<keyword evidence="6" id="KW-0813">Transport</keyword>
<reference evidence="9 11" key="2">
    <citation type="submission" date="2018-08" db="EMBL/GenBank/DDBJ databases">
        <title>A genome reference for cultivated species of the human gut microbiota.</title>
        <authorList>
            <person name="Zou Y."/>
            <person name="Xue W."/>
            <person name="Luo G."/>
        </authorList>
    </citation>
    <scope>NUCLEOTIDE SEQUENCE [LARGE SCALE GENOMIC DNA]</scope>
    <source>
        <strain evidence="9 11">TF05-12AC</strain>
    </source>
</reference>
<evidence type="ECO:0000313" key="8">
    <source>
        <dbReference type="EMBL" id="CUP35307.1"/>
    </source>
</evidence>
<evidence type="ECO:0000256" key="2">
    <source>
        <dbReference type="ARBA" id="ARBA00008034"/>
    </source>
</evidence>
<feature type="transmembrane region" description="Helical" evidence="7">
    <location>
        <begin position="12"/>
        <end position="37"/>
    </location>
</feature>
<reference evidence="8 10" key="1">
    <citation type="submission" date="2015-09" db="EMBL/GenBank/DDBJ databases">
        <authorList>
            <consortium name="Pathogen Informatics"/>
        </authorList>
    </citation>
    <scope>NUCLEOTIDE SEQUENCE [LARGE SCALE GENOMIC DNA]</scope>
    <source>
        <strain evidence="8 10">2789STDY5834939</strain>
    </source>
</reference>
<evidence type="ECO:0000256" key="7">
    <source>
        <dbReference type="SAM" id="Phobius"/>
    </source>
</evidence>
<dbReference type="GO" id="GO:0010043">
    <property type="term" value="P:response to zinc ion"/>
    <property type="evidence" value="ECO:0007669"/>
    <property type="project" value="TreeGrafter"/>
</dbReference>